<evidence type="ECO:0000256" key="1">
    <source>
        <dbReference type="ARBA" id="ARBA00009381"/>
    </source>
</evidence>
<gene>
    <name evidence="2" type="ORF">GCM10011320_23860</name>
</gene>
<keyword evidence="3" id="KW-1185">Reference proteome</keyword>
<name>A0A917KK64_9PROT</name>
<reference evidence="2" key="1">
    <citation type="journal article" date="2014" name="Int. J. Syst. Evol. Microbiol.">
        <title>Complete genome sequence of Corynebacterium casei LMG S-19264T (=DSM 44701T), isolated from a smear-ripened cheese.</title>
        <authorList>
            <consortium name="US DOE Joint Genome Institute (JGI-PGF)"/>
            <person name="Walter F."/>
            <person name="Albersmeier A."/>
            <person name="Kalinowski J."/>
            <person name="Ruckert C."/>
        </authorList>
    </citation>
    <scope>NUCLEOTIDE SEQUENCE</scope>
    <source>
        <strain evidence="2">CGMCC 1.3617</strain>
    </source>
</reference>
<organism evidence="2 3">
    <name type="scientific">Neoroseomonas lacus</name>
    <dbReference type="NCBI Taxonomy" id="287609"/>
    <lineage>
        <taxon>Bacteria</taxon>
        <taxon>Pseudomonadati</taxon>
        <taxon>Pseudomonadota</taxon>
        <taxon>Alphaproteobacteria</taxon>
        <taxon>Acetobacterales</taxon>
        <taxon>Acetobacteraceae</taxon>
        <taxon>Neoroseomonas</taxon>
    </lineage>
</organism>
<dbReference type="EMBL" id="BMKW01000005">
    <property type="protein sequence ID" value="GGJ15760.1"/>
    <property type="molecule type" value="Genomic_DNA"/>
</dbReference>
<sequence length="534" mass="53158">MPAQLPRRRQIGAQTARTGIVPGRPAVAADGEAVYGPALVRSFEKSGTGPAGRSAGEVSVTRMSTTTPSTASANHGTGIPATRPWHRRAPWLLAAAALLSGCSTVNSMFGGSSTPAAPLGTPGYVRGFLGGAVADEPRAALVAREILSAGGTAVDAAVAGAFAMTVTLPSRAGLGGGGACLVYNARLREVITVSFPAGSRSALPPGTDRPAALPLMARGLFLMHTRGGRLRFEQLVRPAENLARFGTEVSGALSEDLAVVAAPLLNDPQARRIFGATGGGPLRGGERLIQLDLGATLAQLRSGGVGELYQGGLSQRLEAASLTAGGGLTAPELREALAQVQEAVRVPAGNDIAFFLPAVGDGAAGTATAFQATQAGTSPFASGGISGASAGLLTMDPEGNAVACAFSMNNLFGTGRVAEGTGVLLAAAPGLGTVPPAPLAVSLATNNTLRGFRAATAGTGQQAAGIAAATMMSTALRRQPFENGFAAIPDPGRGLALSCPSYVPRGNDSCVAAADPRGGGVAIGSFAPVTASGR</sequence>
<dbReference type="PANTHER" id="PTHR43199">
    <property type="entry name" value="GLUTATHIONE HYDROLASE"/>
    <property type="match status" value="1"/>
</dbReference>
<dbReference type="AlphaFoldDB" id="A0A917KK64"/>
<comment type="similarity">
    <text evidence="1">Belongs to the gamma-glutamyltransferase family.</text>
</comment>
<reference evidence="2" key="2">
    <citation type="submission" date="2020-09" db="EMBL/GenBank/DDBJ databases">
        <authorList>
            <person name="Sun Q."/>
            <person name="Zhou Y."/>
        </authorList>
    </citation>
    <scope>NUCLEOTIDE SEQUENCE</scope>
    <source>
        <strain evidence="2">CGMCC 1.3617</strain>
    </source>
</reference>
<dbReference type="PRINTS" id="PR01210">
    <property type="entry name" value="GGTRANSPTASE"/>
</dbReference>
<proteinExistence type="inferred from homology"/>
<protein>
    <submittedName>
        <fullName evidence="2">Gamma-glutamyltranspeptidase</fullName>
    </submittedName>
</protein>
<accession>A0A917KK64</accession>
<evidence type="ECO:0000313" key="3">
    <source>
        <dbReference type="Proteomes" id="UP000661507"/>
    </source>
</evidence>
<dbReference type="InterPro" id="IPR029055">
    <property type="entry name" value="Ntn_hydrolases_N"/>
</dbReference>
<dbReference type="Proteomes" id="UP000661507">
    <property type="component" value="Unassembled WGS sequence"/>
</dbReference>
<dbReference type="PANTHER" id="PTHR43199:SF1">
    <property type="entry name" value="GLUTATHIONE HYDROLASE PROENZYME"/>
    <property type="match status" value="1"/>
</dbReference>
<evidence type="ECO:0000313" key="2">
    <source>
        <dbReference type="EMBL" id="GGJ15760.1"/>
    </source>
</evidence>
<dbReference type="InterPro" id="IPR051792">
    <property type="entry name" value="GGT_bact"/>
</dbReference>
<dbReference type="Pfam" id="PF01019">
    <property type="entry name" value="G_glu_transpept"/>
    <property type="match status" value="1"/>
</dbReference>
<dbReference type="SUPFAM" id="SSF56235">
    <property type="entry name" value="N-terminal nucleophile aminohydrolases (Ntn hydrolases)"/>
    <property type="match status" value="1"/>
</dbReference>
<comment type="caution">
    <text evidence="2">The sequence shown here is derived from an EMBL/GenBank/DDBJ whole genome shotgun (WGS) entry which is preliminary data.</text>
</comment>